<dbReference type="AlphaFoldDB" id="A0A2S8A7W2"/>
<feature type="signal peptide" evidence="1">
    <location>
        <begin position="1"/>
        <end position="22"/>
    </location>
</feature>
<keyword evidence="3" id="KW-1185">Reference proteome</keyword>
<protein>
    <submittedName>
        <fullName evidence="2">Uncharacterized protein</fullName>
    </submittedName>
</protein>
<evidence type="ECO:0000313" key="2">
    <source>
        <dbReference type="EMBL" id="PQL90665.1"/>
    </source>
</evidence>
<evidence type="ECO:0000313" key="3">
    <source>
        <dbReference type="Proteomes" id="UP000238042"/>
    </source>
</evidence>
<dbReference type="RefSeq" id="WP_105193631.1">
    <property type="nucleotide sequence ID" value="NZ_PSZM01000046.1"/>
</dbReference>
<dbReference type="Proteomes" id="UP000238042">
    <property type="component" value="Unassembled WGS sequence"/>
</dbReference>
<reference evidence="2 3" key="1">
    <citation type="submission" date="2018-02" db="EMBL/GenBank/DDBJ databases">
        <title>Genome sequences of Apibacter spp., gut symbionts of Asian honey bees.</title>
        <authorList>
            <person name="Kwong W.K."/>
            <person name="Steele M.I."/>
            <person name="Moran N.A."/>
        </authorList>
    </citation>
    <scope>NUCLEOTIDE SEQUENCE [LARGE SCALE GENOMIC DNA]</scope>
    <source>
        <strain evidence="3">wkB301</strain>
    </source>
</reference>
<dbReference type="OrthoDB" id="1148022at2"/>
<comment type="caution">
    <text evidence="2">The sequence shown here is derived from an EMBL/GenBank/DDBJ whole genome shotgun (WGS) entry which is preliminary data.</text>
</comment>
<evidence type="ECO:0000256" key="1">
    <source>
        <dbReference type="SAM" id="SignalP"/>
    </source>
</evidence>
<proteinExistence type="predicted"/>
<name>A0A2S8A7W2_9FLAO</name>
<dbReference type="EMBL" id="PSZM01000046">
    <property type="protein sequence ID" value="PQL90665.1"/>
    <property type="molecule type" value="Genomic_DNA"/>
</dbReference>
<keyword evidence="1" id="KW-0732">Signal</keyword>
<organism evidence="2 3">
    <name type="scientific">Apibacter adventoris</name>
    <dbReference type="NCBI Taxonomy" id="1679466"/>
    <lineage>
        <taxon>Bacteria</taxon>
        <taxon>Pseudomonadati</taxon>
        <taxon>Bacteroidota</taxon>
        <taxon>Flavobacteriia</taxon>
        <taxon>Flavobacteriales</taxon>
        <taxon>Weeksellaceae</taxon>
        <taxon>Apibacter</taxon>
    </lineage>
</organism>
<feature type="chain" id="PRO_5015704840" evidence="1">
    <location>
        <begin position="23"/>
        <end position="195"/>
    </location>
</feature>
<gene>
    <name evidence="2" type="ORF">C4S77_12385</name>
</gene>
<sequence length="195" mass="23224">MSYKSKIFILLLISISSSFLSSQDKNKQGTNINKITEDTILTRMVDCNALFTLNNRKIDYLGKKSYVYSEPYYLRAYNSKKDYSVFQIGKRKNTKPFLYVRVFTFNTCIKKDEVLEFILENEFRYRINNIFDPNCDGYVVSRVKNKDIKALTESNIKSIKVLTFEKDFEFHLNEDEAERMKDELQCLKYNKFKFK</sequence>
<accession>A0A2S8A7W2</accession>